<protein>
    <recommendedName>
        <fullName evidence="1">Ricin B lectin domain-containing protein</fullName>
    </recommendedName>
</protein>
<sequence>MDACNNLTSQDEFANGRRIRFISYLGQGLVIGASGQVVSGPIGIPCMESPSVALSHLSNGNAGNSIFSAQATDGGFTLSRGGDSRQQLSWSAYREPLTLFCNEVTVIAADPVFTVTFVDGCWFTLNNADGSMVVDVAGSGTDEGQPLLGWDPNGGDNQKWRAEVATTVLGRR</sequence>
<keyword evidence="3" id="KW-1185">Reference proteome</keyword>
<gene>
    <name evidence="2" type="ORF">GGR12_002003</name>
</gene>
<evidence type="ECO:0000259" key="1">
    <source>
        <dbReference type="Pfam" id="PF14200"/>
    </source>
</evidence>
<dbReference type="AlphaFoldDB" id="A0A7W6JDI8"/>
<comment type="caution">
    <text evidence="2">The sequence shown here is derived from an EMBL/GenBank/DDBJ whole genome shotgun (WGS) entry which is preliminary data.</text>
</comment>
<dbReference type="Proteomes" id="UP000529946">
    <property type="component" value="Unassembled WGS sequence"/>
</dbReference>
<name>A0A7W6JDI8_9CAUL</name>
<dbReference type="Pfam" id="PF14200">
    <property type="entry name" value="RicinB_lectin_2"/>
    <property type="match status" value="1"/>
</dbReference>
<dbReference type="Gene3D" id="2.80.10.50">
    <property type="match status" value="1"/>
</dbReference>
<dbReference type="SUPFAM" id="SSF50370">
    <property type="entry name" value="Ricin B-like lectins"/>
    <property type="match status" value="1"/>
</dbReference>
<evidence type="ECO:0000313" key="3">
    <source>
        <dbReference type="Proteomes" id="UP000529946"/>
    </source>
</evidence>
<dbReference type="InterPro" id="IPR000772">
    <property type="entry name" value="Ricin_B_lectin"/>
</dbReference>
<reference evidence="2 3" key="1">
    <citation type="submission" date="2020-08" db="EMBL/GenBank/DDBJ databases">
        <title>Genomic Encyclopedia of Type Strains, Phase IV (KMG-IV): sequencing the most valuable type-strain genomes for metagenomic binning, comparative biology and taxonomic classification.</title>
        <authorList>
            <person name="Goeker M."/>
        </authorList>
    </citation>
    <scope>NUCLEOTIDE SEQUENCE [LARGE SCALE GENOMIC DNA]</scope>
    <source>
        <strain evidence="2 3">DSM 23960</strain>
    </source>
</reference>
<dbReference type="CDD" id="cd00161">
    <property type="entry name" value="beta-trefoil_Ricin-like"/>
    <property type="match status" value="1"/>
</dbReference>
<evidence type="ECO:0000313" key="2">
    <source>
        <dbReference type="EMBL" id="MBB4083137.1"/>
    </source>
</evidence>
<accession>A0A7W6JDI8</accession>
<dbReference type="RefSeq" id="WP_183204263.1">
    <property type="nucleotide sequence ID" value="NZ_BAAAER010000001.1"/>
</dbReference>
<feature type="domain" description="Ricin B lectin" evidence="1">
    <location>
        <begin position="119"/>
        <end position="165"/>
    </location>
</feature>
<dbReference type="InterPro" id="IPR035992">
    <property type="entry name" value="Ricin_B-like_lectins"/>
</dbReference>
<organism evidence="2 3">
    <name type="scientific">Brevundimonas lenta</name>
    <dbReference type="NCBI Taxonomy" id="424796"/>
    <lineage>
        <taxon>Bacteria</taxon>
        <taxon>Pseudomonadati</taxon>
        <taxon>Pseudomonadota</taxon>
        <taxon>Alphaproteobacteria</taxon>
        <taxon>Caulobacterales</taxon>
        <taxon>Caulobacteraceae</taxon>
        <taxon>Brevundimonas</taxon>
    </lineage>
</organism>
<dbReference type="EMBL" id="JACIDM010000002">
    <property type="protein sequence ID" value="MBB4083137.1"/>
    <property type="molecule type" value="Genomic_DNA"/>
</dbReference>
<proteinExistence type="predicted"/>